<accession>A0A1G7ASZ6</accession>
<protein>
    <recommendedName>
        <fullName evidence="4">PEP-CTERM protein-sorting domain-containing protein</fullName>
    </recommendedName>
</protein>
<sequence>MILPLAGLVLGAMLGAWRARRRGGRVADMLQWGAAHAIALGLVGLFLLIAVSRLAA</sequence>
<keyword evidence="1" id="KW-1133">Transmembrane helix</keyword>
<reference evidence="3" key="1">
    <citation type="submission" date="2016-10" db="EMBL/GenBank/DDBJ databases">
        <authorList>
            <person name="Varghese N."/>
            <person name="Submissions S."/>
        </authorList>
    </citation>
    <scope>NUCLEOTIDE SEQUENCE [LARGE SCALE GENOMIC DNA]</scope>
    <source>
        <strain evidence="3">DSM 21424</strain>
    </source>
</reference>
<keyword evidence="1" id="KW-0472">Membrane</keyword>
<name>A0A1G7ASZ6_9RHOB</name>
<keyword evidence="1" id="KW-0812">Transmembrane</keyword>
<evidence type="ECO:0000313" key="3">
    <source>
        <dbReference type="Proteomes" id="UP000198922"/>
    </source>
</evidence>
<dbReference type="AlphaFoldDB" id="A0A1G7ASZ6"/>
<proteinExistence type="predicted"/>
<dbReference type="RefSeq" id="WP_165612504.1">
    <property type="nucleotide sequence ID" value="NZ_FNAT01000001.1"/>
</dbReference>
<feature type="transmembrane region" description="Helical" evidence="1">
    <location>
        <begin position="34"/>
        <end position="55"/>
    </location>
</feature>
<evidence type="ECO:0000256" key="1">
    <source>
        <dbReference type="SAM" id="Phobius"/>
    </source>
</evidence>
<gene>
    <name evidence="2" type="ORF">SAMN04488567_1100</name>
</gene>
<dbReference type="Proteomes" id="UP000198922">
    <property type="component" value="Unassembled WGS sequence"/>
</dbReference>
<dbReference type="EMBL" id="FNAT01000001">
    <property type="protein sequence ID" value="SDE17998.1"/>
    <property type="molecule type" value="Genomic_DNA"/>
</dbReference>
<evidence type="ECO:0008006" key="4">
    <source>
        <dbReference type="Google" id="ProtNLM"/>
    </source>
</evidence>
<organism evidence="2 3">
    <name type="scientific">Limimaricola pyoseonensis</name>
    <dbReference type="NCBI Taxonomy" id="521013"/>
    <lineage>
        <taxon>Bacteria</taxon>
        <taxon>Pseudomonadati</taxon>
        <taxon>Pseudomonadota</taxon>
        <taxon>Alphaproteobacteria</taxon>
        <taxon>Rhodobacterales</taxon>
        <taxon>Paracoccaceae</taxon>
        <taxon>Limimaricola</taxon>
    </lineage>
</organism>
<keyword evidence="3" id="KW-1185">Reference proteome</keyword>
<evidence type="ECO:0000313" key="2">
    <source>
        <dbReference type="EMBL" id="SDE17998.1"/>
    </source>
</evidence>